<dbReference type="GO" id="GO:0008270">
    <property type="term" value="F:zinc ion binding"/>
    <property type="evidence" value="ECO:0007669"/>
    <property type="project" value="UniProtKB-KW"/>
</dbReference>
<dbReference type="Pfam" id="PF00096">
    <property type="entry name" value="zf-C2H2"/>
    <property type="match status" value="2"/>
</dbReference>
<dbReference type="PANTHER" id="PTHR14003">
    <property type="entry name" value="TRANSCRIPTIONAL REPRESSOR PROTEIN YY"/>
    <property type="match status" value="1"/>
</dbReference>
<evidence type="ECO:0000313" key="15">
    <source>
        <dbReference type="Proteomes" id="UP000472262"/>
    </source>
</evidence>
<dbReference type="GO" id="GO:0031519">
    <property type="term" value="C:PcG protein complex"/>
    <property type="evidence" value="ECO:0007669"/>
    <property type="project" value="TreeGrafter"/>
</dbReference>
<comment type="subcellular location">
    <subcellularLocation>
        <location evidence="2">Nucleus</location>
    </subcellularLocation>
</comment>
<dbReference type="SUPFAM" id="SSF57667">
    <property type="entry name" value="beta-beta-alpha zinc fingers"/>
    <property type="match status" value="1"/>
</dbReference>
<dbReference type="FunFam" id="3.30.160.60:FF:000097">
    <property type="entry name" value="Zinc finger protein"/>
    <property type="match status" value="1"/>
</dbReference>
<keyword evidence="7" id="KW-0862">Zinc</keyword>
<reference evidence="14" key="1">
    <citation type="submission" date="2025-08" db="UniProtKB">
        <authorList>
            <consortium name="Ensembl"/>
        </authorList>
    </citation>
    <scope>IDENTIFICATION</scope>
</reference>
<dbReference type="GO" id="GO:0000978">
    <property type="term" value="F:RNA polymerase II cis-regulatory region sequence-specific DNA binding"/>
    <property type="evidence" value="ECO:0007669"/>
    <property type="project" value="TreeGrafter"/>
</dbReference>
<dbReference type="PANTHER" id="PTHR14003:SF23">
    <property type="entry name" value="ZINC FINGER PROTEIN 143"/>
    <property type="match status" value="1"/>
</dbReference>
<dbReference type="InterPro" id="IPR036236">
    <property type="entry name" value="Znf_C2H2_sf"/>
</dbReference>
<organism evidence="14 15">
    <name type="scientific">Sinocyclocheilus grahami</name>
    <name type="common">Dianchi golden-line fish</name>
    <name type="synonym">Barbus grahami</name>
    <dbReference type="NCBI Taxonomy" id="75366"/>
    <lineage>
        <taxon>Eukaryota</taxon>
        <taxon>Metazoa</taxon>
        <taxon>Chordata</taxon>
        <taxon>Craniata</taxon>
        <taxon>Vertebrata</taxon>
        <taxon>Euteleostomi</taxon>
        <taxon>Actinopterygii</taxon>
        <taxon>Neopterygii</taxon>
        <taxon>Teleostei</taxon>
        <taxon>Ostariophysi</taxon>
        <taxon>Cypriniformes</taxon>
        <taxon>Cyprinidae</taxon>
        <taxon>Cyprininae</taxon>
        <taxon>Sinocyclocheilus</taxon>
    </lineage>
</organism>
<keyword evidence="9" id="KW-0238">DNA-binding</keyword>
<keyword evidence="15" id="KW-1185">Reference proteome</keyword>
<dbReference type="Proteomes" id="UP000472262">
    <property type="component" value="Unassembled WGS sequence"/>
</dbReference>
<evidence type="ECO:0000256" key="7">
    <source>
        <dbReference type="ARBA" id="ARBA00022833"/>
    </source>
</evidence>
<sequence length="76" mass="8667">MQPSKTALTIHTGEKPFACDLCDNCGKSFASKEYLKHHNRIHSGFRPYKCETCGRAFALRNSLHQHMKTHTGILHK</sequence>
<proteinExistence type="inferred from homology"/>
<keyword evidence="8" id="KW-0805">Transcription regulation</keyword>
<accession>A0A672T1N6</accession>
<comment type="function">
    <text evidence="1">May be involved in transcriptional regulation.</text>
</comment>
<dbReference type="PROSITE" id="PS00028">
    <property type="entry name" value="ZINC_FINGER_C2H2_1"/>
    <property type="match status" value="2"/>
</dbReference>
<keyword evidence="10" id="KW-0804">Transcription</keyword>
<comment type="similarity">
    <text evidence="3">Belongs to the krueppel C2H2-type zinc-finger protein family.</text>
</comment>
<evidence type="ECO:0000259" key="13">
    <source>
        <dbReference type="PROSITE" id="PS50157"/>
    </source>
</evidence>
<evidence type="ECO:0000256" key="11">
    <source>
        <dbReference type="ARBA" id="ARBA00023242"/>
    </source>
</evidence>
<keyword evidence="11" id="KW-0539">Nucleus</keyword>
<dbReference type="OMA" id="CHWPECE"/>
<keyword evidence="4" id="KW-0479">Metal-binding</keyword>
<evidence type="ECO:0000256" key="2">
    <source>
        <dbReference type="ARBA" id="ARBA00004123"/>
    </source>
</evidence>
<dbReference type="InParanoid" id="A0A672T1N6"/>
<dbReference type="InterPro" id="IPR013087">
    <property type="entry name" value="Znf_C2H2_type"/>
</dbReference>
<feature type="domain" description="C2H2-type" evidence="13">
    <location>
        <begin position="17"/>
        <end position="47"/>
    </location>
</feature>
<dbReference type="GO" id="GO:0045892">
    <property type="term" value="P:negative regulation of DNA-templated transcription"/>
    <property type="evidence" value="ECO:0007669"/>
    <property type="project" value="UniProtKB-ARBA"/>
</dbReference>
<dbReference type="PROSITE" id="PS50157">
    <property type="entry name" value="ZINC_FINGER_C2H2_2"/>
    <property type="match status" value="2"/>
</dbReference>
<dbReference type="AlphaFoldDB" id="A0A672T1N6"/>
<evidence type="ECO:0000256" key="3">
    <source>
        <dbReference type="ARBA" id="ARBA00006991"/>
    </source>
</evidence>
<dbReference type="GO" id="GO:0000981">
    <property type="term" value="F:DNA-binding transcription factor activity, RNA polymerase II-specific"/>
    <property type="evidence" value="ECO:0007669"/>
    <property type="project" value="TreeGrafter"/>
</dbReference>
<reference evidence="14" key="2">
    <citation type="submission" date="2025-09" db="UniProtKB">
        <authorList>
            <consortium name="Ensembl"/>
        </authorList>
    </citation>
    <scope>IDENTIFICATION</scope>
</reference>
<keyword evidence="5" id="KW-0677">Repeat</keyword>
<dbReference type="SMART" id="SM00355">
    <property type="entry name" value="ZnF_C2H2"/>
    <property type="match status" value="2"/>
</dbReference>
<name>A0A672T1N6_SINGR</name>
<evidence type="ECO:0000256" key="12">
    <source>
        <dbReference type="PROSITE-ProRule" id="PRU00042"/>
    </source>
</evidence>
<evidence type="ECO:0000256" key="5">
    <source>
        <dbReference type="ARBA" id="ARBA00022737"/>
    </source>
</evidence>
<evidence type="ECO:0000256" key="1">
    <source>
        <dbReference type="ARBA" id="ARBA00003767"/>
    </source>
</evidence>
<evidence type="ECO:0000256" key="10">
    <source>
        <dbReference type="ARBA" id="ARBA00023163"/>
    </source>
</evidence>
<evidence type="ECO:0000256" key="9">
    <source>
        <dbReference type="ARBA" id="ARBA00023125"/>
    </source>
</evidence>
<protein>
    <recommendedName>
        <fullName evidence="13">C2H2-type domain-containing protein</fullName>
    </recommendedName>
</protein>
<dbReference type="GO" id="GO:0005667">
    <property type="term" value="C:transcription regulator complex"/>
    <property type="evidence" value="ECO:0007669"/>
    <property type="project" value="TreeGrafter"/>
</dbReference>
<evidence type="ECO:0000256" key="8">
    <source>
        <dbReference type="ARBA" id="ARBA00023015"/>
    </source>
</evidence>
<dbReference type="Ensembl" id="ENSSGRT00000114095.1">
    <property type="protein sequence ID" value="ENSSGRP00000107382.1"/>
    <property type="gene ID" value="ENSSGRG00000053012.1"/>
</dbReference>
<evidence type="ECO:0000256" key="6">
    <source>
        <dbReference type="ARBA" id="ARBA00022771"/>
    </source>
</evidence>
<keyword evidence="6 12" id="KW-0863">Zinc-finger</keyword>
<evidence type="ECO:0000313" key="14">
    <source>
        <dbReference type="Ensembl" id="ENSSGRP00000107382.1"/>
    </source>
</evidence>
<feature type="domain" description="C2H2-type" evidence="13">
    <location>
        <begin position="48"/>
        <end position="72"/>
    </location>
</feature>
<dbReference type="Gene3D" id="3.30.160.60">
    <property type="entry name" value="Classic Zinc Finger"/>
    <property type="match status" value="2"/>
</dbReference>
<dbReference type="FunFam" id="3.30.160.60:FF:000709">
    <property type="entry name" value="GDNF-inducible zinc finger protein 1"/>
    <property type="match status" value="1"/>
</dbReference>
<evidence type="ECO:0000256" key="4">
    <source>
        <dbReference type="ARBA" id="ARBA00022723"/>
    </source>
</evidence>
<dbReference type="GO" id="GO:0000785">
    <property type="term" value="C:chromatin"/>
    <property type="evidence" value="ECO:0007669"/>
    <property type="project" value="TreeGrafter"/>
</dbReference>